<gene>
    <name evidence="9" type="primary">LOC117346324</name>
</gene>
<dbReference type="InterPro" id="IPR043136">
    <property type="entry name" value="B30.2/SPRY_sf"/>
</dbReference>
<keyword evidence="1" id="KW-0479">Metal-binding</keyword>
<dbReference type="InterPro" id="IPR000315">
    <property type="entry name" value="Znf_B-box"/>
</dbReference>
<dbReference type="GO" id="GO:0008270">
    <property type="term" value="F:zinc ion binding"/>
    <property type="evidence" value="ECO:0007669"/>
    <property type="project" value="UniProtKB-KW"/>
</dbReference>
<dbReference type="Gene3D" id="3.30.160.60">
    <property type="entry name" value="Classic Zinc Finger"/>
    <property type="match status" value="1"/>
</dbReference>
<proteinExistence type="predicted"/>
<keyword evidence="2 4" id="KW-0863">Zinc-finger</keyword>
<dbReference type="InterPro" id="IPR013320">
    <property type="entry name" value="ConA-like_dom_sf"/>
</dbReference>
<dbReference type="SMART" id="SM00589">
    <property type="entry name" value="PRY"/>
    <property type="match status" value="1"/>
</dbReference>
<dbReference type="Gene3D" id="3.30.40.10">
    <property type="entry name" value="Zinc/RING finger domain, C3HC4 (zinc finger)"/>
    <property type="match status" value="1"/>
</dbReference>
<dbReference type="InterPro" id="IPR013083">
    <property type="entry name" value="Znf_RING/FYVE/PHD"/>
</dbReference>
<accession>A0A6P8NRS6</accession>
<dbReference type="AlphaFoldDB" id="A0A6P8NRS6"/>
<keyword evidence="8" id="KW-1185">Reference proteome</keyword>
<dbReference type="Pfam" id="PF13765">
    <property type="entry name" value="PRY"/>
    <property type="match status" value="1"/>
</dbReference>
<dbReference type="CDD" id="cd16594">
    <property type="entry name" value="RING-HC_TRIM7-like_C-IV"/>
    <property type="match status" value="1"/>
</dbReference>
<evidence type="ECO:0000256" key="3">
    <source>
        <dbReference type="ARBA" id="ARBA00022833"/>
    </source>
</evidence>
<dbReference type="InterPro" id="IPR001870">
    <property type="entry name" value="B30.2/SPRY"/>
</dbReference>
<dbReference type="PANTHER" id="PTHR24103">
    <property type="entry name" value="E3 UBIQUITIN-PROTEIN LIGASE TRIM"/>
    <property type="match status" value="1"/>
</dbReference>
<dbReference type="InterPro" id="IPR003879">
    <property type="entry name" value="Butyrophylin_SPRY"/>
</dbReference>
<dbReference type="SUPFAM" id="SSF57845">
    <property type="entry name" value="B-box zinc-binding domain"/>
    <property type="match status" value="1"/>
</dbReference>
<protein>
    <submittedName>
        <fullName evidence="9">Zinc finger protein RFP-like</fullName>
    </submittedName>
</protein>
<dbReference type="InterPro" id="IPR017907">
    <property type="entry name" value="Znf_RING_CS"/>
</dbReference>
<dbReference type="CDD" id="cd13733">
    <property type="entry name" value="SPRY_PRY_C-I_1"/>
    <property type="match status" value="1"/>
</dbReference>
<dbReference type="InterPro" id="IPR001841">
    <property type="entry name" value="Znf_RING"/>
</dbReference>
<dbReference type="Proteomes" id="UP000515159">
    <property type="component" value="Chromosome 12"/>
</dbReference>
<dbReference type="PROSITE" id="PS50119">
    <property type="entry name" value="ZF_BBOX"/>
    <property type="match status" value="1"/>
</dbReference>
<dbReference type="SMART" id="SM00336">
    <property type="entry name" value="BBOX"/>
    <property type="match status" value="1"/>
</dbReference>
<dbReference type="PRINTS" id="PR01407">
    <property type="entry name" value="BUTYPHLNCDUF"/>
</dbReference>
<evidence type="ECO:0000313" key="9">
    <source>
        <dbReference type="RefSeq" id="XP_033771615.1"/>
    </source>
</evidence>
<dbReference type="SUPFAM" id="SSF57850">
    <property type="entry name" value="RING/U-box"/>
    <property type="match status" value="1"/>
</dbReference>
<dbReference type="PROSITE" id="PS50188">
    <property type="entry name" value="B302_SPRY"/>
    <property type="match status" value="1"/>
</dbReference>
<dbReference type="Pfam" id="PF15227">
    <property type="entry name" value="zf-C3HC4_4"/>
    <property type="match status" value="1"/>
</dbReference>
<evidence type="ECO:0000256" key="1">
    <source>
        <dbReference type="ARBA" id="ARBA00022723"/>
    </source>
</evidence>
<evidence type="ECO:0000259" key="5">
    <source>
        <dbReference type="PROSITE" id="PS50089"/>
    </source>
</evidence>
<evidence type="ECO:0000259" key="6">
    <source>
        <dbReference type="PROSITE" id="PS50119"/>
    </source>
</evidence>
<dbReference type="PROSITE" id="PS00518">
    <property type="entry name" value="ZF_RING_1"/>
    <property type="match status" value="1"/>
</dbReference>
<evidence type="ECO:0000259" key="7">
    <source>
        <dbReference type="PROSITE" id="PS50188"/>
    </source>
</evidence>
<feature type="domain" description="B30.2/SPRY" evidence="7">
    <location>
        <begin position="214"/>
        <end position="401"/>
    </location>
</feature>
<dbReference type="InterPro" id="IPR006574">
    <property type="entry name" value="PRY"/>
</dbReference>
<feature type="domain" description="B box-type" evidence="6">
    <location>
        <begin position="87"/>
        <end position="128"/>
    </location>
</feature>
<dbReference type="Gene3D" id="2.60.120.920">
    <property type="match status" value="1"/>
</dbReference>
<feature type="domain" description="RING-type" evidence="5">
    <location>
        <begin position="17"/>
        <end position="58"/>
    </location>
</feature>
<dbReference type="Pfam" id="PF00643">
    <property type="entry name" value="zf-B_box"/>
    <property type="match status" value="1"/>
</dbReference>
<keyword evidence="3" id="KW-0862">Zinc</keyword>
<dbReference type="KEGG" id="gsh:117346324"/>
<dbReference type="InterPro" id="IPR003877">
    <property type="entry name" value="SPRY_dom"/>
</dbReference>
<dbReference type="FunFam" id="2.60.120.920:FF:000004">
    <property type="entry name" value="Butyrophilin subfamily 1 member A1"/>
    <property type="match status" value="1"/>
</dbReference>
<sequence length="401" mass="45688">MPGRSPAVQSLCTDLTCPVCLEYYSDPVTLACGHSFCCSCISRCWQIPCGSFSCPVCRQHFARRTLERNWQLAEAVQHLHAQQAQPSKGSGCAKRQQNLKLFCQNDESVLCAVCDRSQDHRSHSLIPVEKAAQEYKTQWTQNFRKQRAMLGANFPQKLLSSKNWSKTCRKPAAKFLKNVKSTIMRCETAKLPLPNVTLIPDRSNTLVQCPHQDSQLFSSRILLKEISQHFKADVTLDGKTANPYLVVYENGRRVKRCDTKQDVPDNPERFDSDPCVLTCEGFTSGRHYWEVEVEDGRHWALGVTKASVRRKGGVRATPEEGIWAIGLFWNQYRALTSAVNHLSLSQGLQKAGLFLDFDLGEISFYNAETMEHIYTFYHRFTEKIFPLVWVWSTEARIKLSP</sequence>
<dbReference type="Pfam" id="PF00622">
    <property type="entry name" value="SPRY"/>
    <property type="match status" value="1"/>
</dbReference>
<dbReference type="SMART" id="SM00449">
    <property type="entry name" value="SPRY"/>
    <property type="match status" value="1"/>
</dbReference>
<evidence type="ECO:0000256" key="2">
    <source>
        <dbReference type="ARBA" id="ARBA00022771"/>
    </source>
</evidence>
<dbReference type="SMART" id="SM00184">
    <property type="entry name" value="RING"/>
    <property type="match status" value="1"/>
</dbReference>
<dbReference type="OrthoDB" id="6270329at2759"/>
<dbReference type="RefSeq" id="XP_033771615.1">
    <property type="nucleotide sequence ID" value="XM_033915724.1"/>
</dbReference>
<evidence type="ECO:0000256" key="4">
    <source>
        <dbReference type="PROSITE-ProRule" id="PRU00024"/>
    </source>
</evidence>
<organism evidence="8 9">
    <name type="scientific">Geotrypetes seraphini</name>
    <name type="common">Gaboon caecilian</name>
    <name type="synonym">Caecilia seraphini</name>
    <dbReference type="NCBI Taxonomy" id="260995"/>
    <lineage>
        <taxon>Eukaryota</taxon>
        <taxon>Metazoa</taxon>
        <taxon>Chordata</taxon>
        <taxon>Craniata</taxon>
        <taxon>Vertebrata</taxon>
        <taxon>Euteleostomi</taxon>
        <taxon>Amphibia</taxon>
        <taxon>Gymnophiona</taxon>
        <taxon>Geotrypetes</taxon>
    </lineage>
</organism>
<evidence type="ECO:0000313" key="8">
    <source>
        <dbReference type="Proteomes" id="UP000515159"/>
    </source>
</evidence>
<reference evidence="9" key="1">
    <citation type="submission" date="2025-08" db="UniProtKB">
        <authorList>
            <consortium name="RefSeq"/>
        </authorList>
    </citation>
    <scope>IDENTIFICATION</scope>
</reference>
<dbReference type="InterPro" id="IPR050143">
    <property type="entry name" value="TRIM/RBCC"/>
</dbReference>
<dbReference type="GeneID" id="117346324"/>
<name>A0A6P8NRS6_GEOSA</name>
<dbReference type="SUPFAM" id="SSF49899">
    <property type="entry name" value="Concanavalin A-like lectins/glucanases"/>
    <property type="match status" value="1"/>
</dbReference>
<dbReference type="PROSITE" id="PS50089">
    <property type="entry name" value="ZF_RING_2"/>
    <property type="match status" value="1"/>
</dbReference>
<dbReference type="InParanoid" id="A0A6P8NRS6"/>